<evidence type="ECO:0000313" key="1">
    <source>
        <dbReference type="EMBL" id="KRM01963.1"/>
    </source>
</evidence>
<comment type="caution">
    <text evidence="1">The sequence shown here is derived from an EMBL/GenBank/DDBJ whole genome shotgun (WGS) entry which is preliminary data.</text>
</comment>
<proteinExistence type="predicted"/>
<dbReference type="AlphaFoldDB" id="A0A0R1VCX5"/>
<organism evidence="1 2">
    <name type="scientific">Limosilactobacillus gastricus DSM 16045</name>
    <dbReference type="NCBI Taxonomy" id="1423749"/>
    <lineage>
        <taxon>Bacteria</taxon>
        <taxon>Bacillati</taxon>
        <taxon>Bacillota</taxon>
        <taxon>Bacilli</taxon>
        <taxon>Lactobacillales</taxon>
        <taxon>Lactobacillaceae</taxon>
        <taxon>Limosilactobacillus</taxon>
    </lineage>
</organism>
<gene>
    <name evidence="1" type="ORF">FC60_GL000447</name>
</gene>
<name>A0A0R1VCX5_9LACO</name>
<dbReference type="EMBL" id="AZFN01000014">
    <property type="protein sequence ID" value="KRM01963.1"/>
    <property type="molecule type" value="Genomic_DNA"/>
</dbReference>
<accession>A0A0R1VCX5</accession>
<dbReference type="PATRIC" id="fig|1423749.3.peg.450"/>
<keyword evidence="2" id="KW-1185">Reference proteome</keyword>
<dbReference type="RefSeq" id="WP_056937497.1">
    <property type="nucleotide sequence ID" value="NZ_AZFN01000014.1"/>
</dbReference>
<dbReference type="Proteomes" id="UP000051739">
    <property type="component" value="Unassembled WGS sequence"/>
</dbReference>
<sequence length="178" mass="20716">MTIIHTLGPQQTDSNRAAEYFVQKHSDQDWTISLHASFEHILMNLSDYADDQLLIPAAFQSKQLQLAWGDVHYLYLRQLALKETFIYDLDPLVLLENTLVANQVGYTHAATARLLEQYVPGVQVQTASSKYLAYQEYRKNGQYVLTNEQLITLMPYERQIARIEVPMVWCRYQIKEDD</sequence>
<evidence type="ECO:0000313" key="2">
    <source>
        <dbReference type="Proteomes" id="UP000051739"/>
    </source>
</evidence>
<reference evidence="1 2" key="1">
    <citation type="journal article" date="2015" name="Genome Announc.">
        <title>Expanding the biotechnology potential of lactobacilli through comparative genomics of 213 strains and associated genera.</title>
        <authorList>
            <person name="Sun Z."/>
            <person name="Harris H.M."/>
            <person name="McCann A."/>
            <person name="Guo C."/>
            <person name="Argimon S."/>
            <person name="Zhang W."/>
            <person name="Yang X."/>
            <person name="Jeffery I.B."/>
            <person name="Cooney J.C."/>
            <person name="Kagawa T.F."/>
            <person name="Liu W."/>
            <person name="Song Y."/>
            <person name="Salvetti E."/>
            <person name="Wrobel A."/>
            <person name="Rasinkangas P."/>
            <person name="Parkhill J."/>
            <person name="Rea M.C."/>
            <person name="O'Sullivan O."/>
            <person name="Ritari J."/>
            <person name="Douillard F.P."/>
            <person name="Paul Ross R."/>
            <person name="Yang R."/>
            <person name="Briner A.E."/>
            <person name="Felis G.E."/>
            <person name="de Vos W.M."/>
            <person name="Barrangou R."/>
            <person name="Klaenhammer T.R."/>
            <person name="Caufield P.W."/>
            <person name="Cui Y."/>
            <person name="Zhang H."/>
            <person name="O'Toole P.W."/>
        </authorList>
    </citation>
    <scope>NUCLEOTIDE SEQUENCE [LARGE SCALE GENOMIC DNA]</scope>
    <source>
        <strain evidence="1 2">DSM 16045</strain>
    </source>
</reference>
<protein>
    <submittedName>
        <fullName evidence="1">Uncharacterized protein</fullName>
    </submittedName>
</protein>